<evidence type="ECO:0000259" key="3">
    <source>
        <dbReference type="PROSITE" id="PS50222"/>
    </source>
</evidence>
<sequence length="123" mass="13913">MEEIRRTAEAYYENLPEEKKQHARFTFNEMDKNGDGQIDLDEYVEYLKEDNNTVLTHPSLFTALDRDGDGILDFGEAITYTSAAFNVSVLMSQLAPMIFVVIVMVEKGSLTTMMPSSGITILY</sequence>
<dbReference type="Gene3D" id="1.10.238.10">
    <property type="entry name" value="EF-hand"/>
    <property type="match status" value="1"/>
</dbReference>
<name>A0A8X7XS49_POPTO</name>
<dbReference type="Proteomes" id="UP000886885">
    <property type="component" value="Unassembled WGS sequence"/>
</dbReference>
<dbReference type="Pfam" id="PF13833">
    <property type="entry name" value="EF-hand_8"/>
    <property type="match status" value="1"/>
</dbReference>
<gene>
    <name evidence="4" type="ORF">POTOM_061676</name>
</gene>
<protein>
    <recommendedName>
        <fullName evidence="3">EF-hand domain-containing protein</fullName>
    </recommendedName>
</protein>
<evidence type="ECO:0000256" key="2">
    <source>
        <dbReference type="SAM" id="Phobius"/>
    </source>
</evidence>
<evidence type="ECO:0000256" key="1">
    <source>
        <dbReference type="ARBA" id="ARBA00022837"/>
    </source>
</evidence>
<dbReference type="AlphaFoldDB" id="A0A8X7XS49"/>
<evidence type="ECO:0000313" key="4">
    <source>
        <dbReference type="EMBL" id="KAG6735677.1"/>
    </source>
</evidence>
<dbReference type="SMART" id="SM00054">
    <property type="entry name" value="EFh"/>
    <property type="match status" value="2"/>
</dbReference>
<keyword evidence="5" id="KW-1185">Reference proteome</keyword>
<feature type="transmembrane region" description="Helical" evidence="2">
    <location>
        <begin position="83"/>
        <end position="105"/>
    </location>
</feature>
<reference evidence="4" key="1">
    <citation type="journal article" date="2020" name="bioRxiv">
        <title>Hybrid origin of Populus tomentosa Carr. identified through genome sequencing and phylogenomic analysis.</title>
        <authorList>
            <person name="An X."/>
            <person name="Gao K."/>
            <person name="Chen Z."/>
            <person name="Li J."/>
            <person name="Yang X."/>
            <person name="Yang X."/>
            <person name="Zhou J."/>
            <person name="Guo T."/>
            <person name="Zhao T."/>
            <person name="Huang S."/>
            <person name="Miao D."/>
            <person name="Khan W.U."/>
            <person name="Rao P."/>
            <person name="Ye M."/>
            <person name="Lei B."/>
            <person name="Liao W."/>
            <person name="Wang J."/>
            <person name="Ji L."/>
            <person name="Li Y."/>
            <person name="Guo B."/>
            <person name="Mustafa N.S."/>
            <person name="Li S."/>
            <person name="Yun Q."/>
            <person name="Keller S.R."/>
            <person name="Mao J."/>
            <person name="Zhang R."/>
            <person name="Strauss S.H."/>
        </authorList>
    </citation>
    <scope>NUCLEOTIDE SEQUENCE</scope>
    <source>
        <strain evidence="4">GM15</strain>
        <tissue evidence="4">Leaf</tissue>
    </source>
</reference>
<dbReference type="EMBL" id="JAAWWB010001847">
    <property type="protein sequence ID" value="KAG6735677.1"/>
    <property type="molecule type" value="Genomic_DNA"/>
</dbReference>
<accession>A0A8X7XS49</accession>
<comment type="caution">
    <text evidence="4">The sequence shown here is derived from an EMBL/GenBank/DDBJ whole genome shotgun (WGS) entry which is preliminary data.</text>
</comment>
<proteinExistence type="predicted"/>
<dbReference type="OrthoDB" id="8785703at2759"/>
<dbReference type="InterPro" id="IPR018247">
    <property type="entry name" value="EF_Hand_1_Ca_BS"/>
</dbReference>
<dbReference type="CDD" id="cd00051">
    <property type="entry name" value="EFh"/>
    <property type="match status" value="1"/>
</dbReference>
<evidence type="ECO:0000313" key="5">
    <source>
        <dbReference type="Proteomes" id="UP000886885"/>
    </source>
</evidence>
<dbReference type="InterPro" id="IPR011992">
    <property type="entry name" value="EF-hand-dom_pair"/>
</dbReference>
<keyword evidence="2" id="KW-0472">Membrane</keyword>
<keyword evidence="2" id="KW-1133">Transmembrane helix</keyword>
<dbReference type="InterPro" id="IPR002048">
    <property type="entry name" value="EF_hand_dom"/>
</dbReference>
<dbReference type="Pfam" id="PF00036">
    <property type="entry name" value="EF-hand_1"/>
    <property type="match status" value="1"/>
</dbReference>
<keyword evidence="1" id="KW-0106">Calcium</keyword>
<dbReference type="PROSITE" id="PS50222">
    <property type="entry name" value="EF_HAND_2"/>
    <property type="match status" value="1"/>
</dbReference>
<feature type="domain" description="EF-hand" evidence="3">
    <location>
        <begin position="18"/>
        <end position="53"/>
    </location>
</feature>
<dbReference type="PROSITE" id="PS00018">
    <property type="entry name" value="EF_HAND_1"/>
    <property type="match status" value="1"/>
</dbReference>
<keyword evidence="2" id="KW-0812">Transmembrane</keyword>
<organism evidence="4 5">
    <name type="scientific">Populus tomentosa</name>
    <name type="common">Chinese white poplar</name>
    <dbReference type="NCBI Taxonomy" id="118781"/>
    <lineage>
        <taxon>Eukaryota</taxon>
        <taxon>Viridiplantae</taxon>
        <taxon>Streptophyta</taxon>
        <taxon>Embryophyta</taxon>
        <taxon>Tracheophyta</taxon>
        <taxon>Spermatophyta</taxon>
        <taxon>Magnoliopsida</taxon>
        <taxon>eudicotyledons</taxon>
        <taxon>Gunneridae</taxon>
        <taxon>Pentapetalae</taxon>
        <taxon>rosids</taxon>
        <taxon>fabids</taxon>
        <taxon>Malpighiales</taxon>
        <taxon>Salicaceae</taxon>
        <taxon>Saliceae</taxon>
        <taxon>Populus</taxon>
    </lineage>
</organism>
<dbReference type="GO" id="GO:0005509">
    <property type="term" value="F:calcium ion binding"/>
    <property type="evidence" value="ECO:0007669"/>
    <property type="project" value="InterPro"/>
</dbReference>
<dbReference type="SUPFAM" id="SSF47473">
    <property type="entry name" value="EF-hand"/>
    <property type="match status" value="1"/>
</dbReference>